<accession>A0A8J2P4R4</accession>
<name>A0A8J2P4R4_9HEXA</name>
<protein>
    <submittedName>
        <fullName evidence="1">Uncharacterized protein</fullName>
    </submittedName>
</protein>
<dbReference type="EMBL" id="CAJVCH010343479">
    <property type="protein sequence ID" value="CAG7815396.1"/>
    <property type="molecule type" value="Genomic_DNA"/>
</dbReference>
<feature type="non-terminal residue" evidence="1">
    <location>
        <position position="1"/>
    </location>
</feature>
<keyword evidence="2" id="KW-1185">Reference proteome</keyword>
<dbReference type="Proteomes" id="UP000708208">
    <property type="component" value="Unassembled WGS sequence"/>
</dbReference>
<organism evidence="1 2">
    <name type="scientific">Allacma fusca</name>
    <dbReference type="NCBI Taxonomy" id="39272"/>
    <lineage>
        <taxon>Eukaryota</taxon>
        <taxon>Metazoa</taxon>
        <taxon>Ecdysozoa</taxon>
        <taxon>Arthropoda</taxon>
        <taxon>Hexapoda</taxon>
        <taxon>Collembola</taxon>
        <taxon>Symphypleona</taxon>
        <taxon>Sminthuridae</taxon>
        <taxon>Allacma</taxon>
    </lineage>
</organism>
<sequence length="9" mass="1133">RSDSCHRWS</sequence>
<comment type="caution">
    <text evidence="1">The sequence shown here is derived from an EMBL/GenBank/DDBJ whole genome shotgun (WGS) entry which is preliminary data.</text>
</comment>
<reference evidence="1" key="1">
    <citation type="submission" date="2021-06" db="EMBL/GenBank/DDBJ databases">
        <authorList>
            <person name="Hodson N. C."/>
            <person name="Mongue J. A."/>
            <person name="Jaron S. K."/>
        </authorList>
    </citation>
    <scope>NUCLEOTIDE SEQUENCE</scope>
</reference>
<evidence type="ECO:0000313" key="1">
    <source>
        <dbReference type="EMBL" id="CAG7815396.1"/>
    </source>
</evidence>
<evidence type="ECO:0000313" key="2">
    <source>
        <dbReference type="Proteomes" id="UP000708208"/>
    </source>
</evidence>
<proteinExistence type="predicted"/>
<gene>
    <name evidence="1" type="ORF">AFUS01_LOCUS26080</name>
</gene>